<dbReference type="SMART" id="SM00710">
    <property type="entry name" value="PbH1"/>
    <property type="match status" value="5"/>
</dbReference>
<dbReference type="RefSeq" id="WP_182530301.1">
    <property type="nucleotide sequence ID" value="NZ_JACGXL010000002.1"/>
</dbReference>
<dbReference type="InterPro" id="IPR006626">
    <property type="entry name" value="PbH1"/>
</dbReference>
<dbReference type="Proteomes" id="UP000550401">
    <property type="component" value="Unassembled WGS sequence"/>
</dbReference>
<comment type="caution">
    <text evidence="2">The sequence shown here is derived from an EMBL/GenBank/DDBJ whole genome shotgun (WGS) entry which is preliminary data.</text>
</comment>
<dbReference type="EMBL" id="JACGXL010000002">
    <property type="protein sequence ID" value="MBA8887214.1"/>
    <property type="molecule type" value="Genomic_DNA"/>
</dbReference>
<gene>
    <name evidence="2" type="ORF">FHW12_001428</name>
</gene>
<accession>A0A839F4K4</accession>
<proteinExistence type="predicted"/>
<feature type="region of interest" description="Disordered" evidence="1">
    <location>
        <begin position="554"/>
        <end position="582"/>
    </location>
</feature>
<dbReference type="InterPro" id="IPR011050">
    <property type="entry name" value="Pectin_lyase_fold/virulence"/>
</dbReference>
<evidence type="ECO:0000256" key="1">
    <source>
        <dbReference type="SAM" id="MobiDB-lite"/>
    </source>
</evidence>
<evidence type="ECO:0000313" key="3">
    <source>
        <dbReference type="Proteomes" id="UP000550401"/>
    </source>
</evidence>
<dbReference type="SUPFAM" id="SSF51126">
    <property type="entry name" value="Pectin lyase-like"/>
    <property type="match status" value="1"/>
</dbReference>
<sequence length="607" mass="62030">MSMHALHDRLVGATLIGALAFASPSHATQYHVGAGCDYATIAAALTAAASDLGGNKEILVADNQAYANQALAIDGMSITIEGVPACNYVQPSGNTTINGGSGHSVLTIRGDSHVRLKNLTISGGHPSDSAAGGGIDFAGTGALTIDHTTISSNHAGYGGGINFNASGGVAYLGFGTETQILSNTATTSGGGVRIEGNAVLTITAPQVWLAFNEAVGGYGGGLEVIGPARADLGSPGYRIAEYAGLVYENSALYGGGVAIFGGSGASQHAIVRLFATDAANPVMIRANSATQTGGGVYLQPDAGPNQSFATLCGIDYRLTDNTAQEGSAIYADEDSTSLDGYTGSFISLRPYTDNADCTQVALPSNVVACTSESCNSIDHNVAQNTAGQATAGSTILMQTFAMGSFDRLRLRNNTGEHALRLVGGGGAFETTIASVSNALLVGNVMRNELVLADSGTDLTVNNATFTGNQSPSGVVIRANGRLTVGESIFAQGPASSVLFGGSPSNLDLDYILSMETASLASGTHIVQGDPSFVDVAQGDYHLRPNSLAIDVAPPVAGDDRDLDGNPHDQDIASVPDQDGDRDLGAYERQQRYCGAADTVFCATFDFD</sequence>
<keyword evidence="3" id="KW-1185">Reference proteome</keyword>
<organism evidence="2 3">
    <name type="scientific">Dokdonella fugitiva</name>
    <dbReference type="NCBI Taxonomy" id="328517"/>
    <lineage>
        <taxon>Bacteria</taxon>
        <taxon>Pseudomonadati</taxon>
        <taxon>Pseudomonadota</taxon>
        <taxon>Gammaproteobacteria</taxon>
        <taxon>Lysobacterales</taxon>
        <taxon>Rhodanobacteraceae</taxon>
        <taxon>Dokdonella</taxon>
    </lineage>
</organism>
<name>A0A839F4K4_9GAMM</name>
<feature type="compositionally biased region" description="Basic and acidic residues" evidence="1">
    <location>
        <begin position="557"/>
        <end position="570"/>
    </location>
</feature>
<dbReference type="AlphaFoldDB" id="A0A839F4K4"/>
<reference evidence="2 3" key="1">
    <citation type="submission" date="2020-07" db="EMBL/GenBank/DDBJ databases">
        <title>Genomic Encyclopedia of Type Strains, Phase IV (KMG-V): Genome sequencing to study the core and pangenomes of soil and plant-associated prokaryotes.</title>
        <authorList>
            <person name="Whitman W."/>
        </authorList>
    </citation>
    <scope>NUCLEOTIDE SEQUENCE [LARGE SCALE GENOMIC DNA]</scope>
    <source>
        <strain evidence="2 3">RH2WT43</strain>
    </source>
</reference>
<evidence type="ECO:0000313" key="2">
    <source>
        <dbReference type="EMBL" id="MBA8887214.1"/>
    </source>
</evidence>
<protein>
    <submittedName>
        <fullName evidence="2">Uncharacterized protein</fullName>
    </submittedName>
</protein>